<dbReference type="InterPro" id="IPR038404">
    <property type="entry name" value="TRAP_DctP_sf"/>
</dbReference>
<feature type="signal peptide" evidence="4">
    <location>
        <begin position="1"/>
        <end position="22"/>
    </location>
</feature>
<dbReference type="Proteomes" id="UP000035170">
    <property type="component" value="Unassembled WGS sequence"/>
</dbReference>
<dbReference type="PANTHER" id="PTHR33376">
    <property type="match status" value="1"/>
</dbReference>
<dbReference type="EMBL" id="JZWI01000004">
    <property type="protein sequence ID" value="KLN58148.1"/>
    <property type="molecule type" value="Genomic_DNA"/>
</dbReference>
<name>A0A0H2M738_VARPD</name>
<dbReference type="PANTHER" id="PTHR33376:SF7">
    <property type="entry name" value="C4-DICARBOXYLATE-BINDING PROTEIN DCTB"/>
    <property type="match status" value="1"/>
</dbReference>
<evidence type="ECO:0000256" key="2">
    <source>
        <dbReference type="ARBA" id="ARBA00022448"/>
    </source>
</evidence>
<accession>A0A0H2M738</accession>
<keyword evidence="6" id="KW-1185">Reference proteome</keyword>
<protein>
    <submittedName>
        <fullName evidence="5">C4-dicarboxylate-binding periplasmic protein</fullName>
    </submittedName>
</protein>
<proteinExistence type="inferred from homology"/>
<evidence type="ECO:0000256" key="1">
    <source>
        <dbReference type="ARBA" id="ARBA00009023"/>
    </source>
</evidence>
<comment type="similarity">
    <text evidence="1">Belongs to the bacterial solute-binding protein 7 family.</text>
</comment>
<evidence type="ECO:0000256" key="4">
    <source>
        <dbReference type="SAM" id="SignalP"/>
    </source>
</evidence>
<organism evidence="5 6">
    <name type="scientific">Variovorax paradoxus</name>
    <dbReference type="NCBI Taxonomy" id="34073"/>
    <lineage>
        <taxon>Bacteria</taxon>
        <taxon>Pseudomonadati</taxon>
        <taxon>Pseudomonadota</taxon>
        <taxon>Betaproteobacteria</taxon>
        <taxon>Burkholderiales</taxon>
        <taxon>Comamonadaceae</taxon>
        <taxon>Variovorax</taxon>
    </lineage>
</organism>
<dbReference type="GO" id="GO:0055085">
    <property type="term" value="P:transmembrane transport"/>
    <property type="evidence" value="ECO:0007669"/>
    <property type="project" value="InterPro"/>
</dbReference>
<dbReference type="InterPro" id="IPR018389">
    <property type="entry name" value="DctP_fam"/>
</dbReference>
<dbReference type="Pfam" id="PF03480">
    <property type="entry name" value="DctP"/>
    <property type="match status" value="1"/>
</dbReference>
<reference evidence="5 6" key="1">
    <citation type="submission" date="2015-03" db="EMBL/GenBank/DDBJ databases">
        <title>Genome sequence of Variovorax paradoxus TBEA6.</title>
        <authorList>
            <person name="Poehlein A."/>
            <person name="Schuldes J."/>
            <person name="Wuebbeler J.H."/>
            <person name="Hiessl S."/>
            <person name="Steinbuechel A."/>
            <person name="Daniel R."/>
        </authorList>
    </citation>
    <scope>NUCLEOTIDE SEQUENCE [LARGE SCALE GENOMIC DNA]</scope>
    <source>
        <strain evidence="5 6">TBEA6</strain>
    </source>
</reference>
<evidence type="ECO:0000313" key="6">
    <source>
        <dbReference type="Proteomes" id="UP000035170"/>
    </source>
</evidence>
<dbReference type="PATRIC" id="fig|34073.19.peg.699"/>
<keyword evidence="3 4" id="KW-0732">Signal</keyword>
<dbReference type="NCBIfam" id="NF037995">
    <property type="entry name" value="TRAP_S1"/>
    <property type="match status" value="1"/>
</dbReference>
<dbReference type="SUPFAM" id="SSF53850">
    <property type="entry name" value="Periplasmic binding protein-like II"/>
    <property type="match status" value="1"/>
</dbReference>
<evidence type="ECO:0000313" key="5">
    <source>
        <dbReference type="EMBL" id="KLN58148.1"/>
    </source>
</evidence>
<gene>
    <name evidence="5" type="primary">dctP</name>
    <name evidence="5" type="ORF">VPARA_06910</name>
</gene>
<dbReference type="AlphaFoldDB" id="A0A0H2M738"/>
<dbReference type="Gene3D" id="3.40.190.170">
    <property type="entry name" value="Bacterial extracellular solute-binding protein, family 7"/>
    <property type="match status" value="1"/>
</dbReference>
<comment type="caution">
    <text evidence="5">The sequence shown here is derived from an EMBL/GenBank/DDBJ whole genome shotgun (WGS) entry which is preliminary data.</text>
</comment>
<dbReference type="RefSeq" id="WP_047783289.1">
    <property type="nucleotide sequence ID" value="NZ_JZWI01000004.1"/>
</dbReference>
<keyword evidence="2" id="KW-0813">Transport</keyword>
<evidence type="ECO:0000256" key="3">
    <source>
        <dbReference type="ARBA" id="ARBA00022729"/>
    </source>
</evidence>
<feature type="chain" id="PRO_5002596834" evidence="4">
    <location>
        <begin position="23"/>
        <end position="346"/>
    </location>
</feature>
<dbReference type="CDD" id="cd13602">
    <property type="entry name" value="PBP2_TRAP_BpDctp6_7"/>
    <property type="match status" value="1"/>
</dbReference>
<sequence>MKKLKLALVAAAALALALPAPAQNTRLRVAGSLVSGGQIQQNKEQPFFENFAKNTGLPIDADYKPLDVLGMKDADSLRVLKSGLFDIVALRLAQVSRDDPFLLGPDIVGLSTDYDTARKVVDAYRAPLDTRLQERHGAKLLGTYPFGPQIMFCKTPIAGLADLKGKKVRVSDQSLARFIERLDGIPVALAFTETQQALERGVVDCAITGPSSANSAGWPDVTTHVMPIGFQIHFVAYAINLKKWNALPPGQQARMAAAFQQLEADTWAYSRELWDDASRCNVGRDPCKLGKRYAMKEVPVKPADQKLVRDAVGAVSLPLWAEVCDKSYDKCSATWKQVVAPVVGLR</sequence>